<organism evidence="7 8">
    <name type="scientific">Galendromus occidentalis</name>
    <name type="common">western predatory mite</name>
    <dbReference type="NCBI Taxonomy" id="34638"/>
    <lineage>
        <taxon>Eukaryota</taxon>
        <taxon>Metazoa</taxon>
        <taxon>Ecdysozoa</taxon>
        <taxon>Arthropoda</taxon>
        <taxon>Chelicerata</taxon>
        <taxon>Arachnida</taxon>
        <taxon>Acari</taxon>
        <taxon>Parasitiformes</taxon>
        <taxon>Mesostigmata</taxon>
        <taxon>Gamasina</taxon>
        <taxon>Phytoseioidea</taxon>
        <taxon>Phytoseiidae</taxon>
        <taxon>Typhlodrominae</taxon>
        <taxon>Galendromus</taxon>
    </lineage>
</organism>
<dbReference type="InterPro" id="IPR057983">
    <property type="entry name" value="NAA35-like_N"/>
</dbReference>
<reference evidence="8" key="1">
    <citation type="submission" date="2025-08" db="UniProtKB">
        <authorList>
            <consortium name="RefSeq"/>
        </authorList>
    </citation>
    <scope>IDENTIFICATION</scope>
</reference>
<dbReference type="AlphaFoldDB" id="A0AAJ6QV54"/>
<dbReference type="GO" id="GO:0031417">
    <property type="term" value="C:NatC complex"/>
    <property type="evidence" value="ECO:0007669"/>
    <property type="project" value="InterPro"/>
</dbReference>
<evidence type="ECO:0000259" key="6">
    <source>
        <dbReference type="Pfam" id="PF25789"/>
    </source>
</evidence>
<accession>A0AAJ6QV54</accession>
<dbReference type="InterPro" id="IPR057982">
    <property type="entry name" value="TPR_NAA35"/>
</dbReference>
<feature type="domain" description="NAA35-like TPR repeats" evidence="6">
    <location>
        <begin position="321"/>
        <end position="700"/>
    </location>
</feature>
<keyword evidence="3" id="KW-0963">Cytoplasm</keyword>
<sequence>MGEESQGKPTPADSVSFQWNDITRQFCDAASSLALGELFRDKDFTLLEAMSAIEMMDPKMDAGMLCNKSQNCSVEEAIAEGKFKVQDLTVNEIRSVLDSSFRCLVSWLEGHCLAQTVFANLYLHDPALIEDRTMRTVALVSVKLVFVIKEIVYKIGAFEEEDFHGVTYNFYLGRDVLDSKACSLIRQCEDDLQKRAKRARQAKEDESETNGVDAEYEDPNDIMQLYHRIRFLRLFFQNLSLLESRMIISETRKTLQGVIEEVRIIRKENLDDDDNFPTTPGFDATANQRLLPSTFPRYTKVASCRSAYEYLECVLLRIQEVMEITGLHSYNQVLHFFSEFSKKSPCVLSRSIGRLVYMPSPGMVYGMTKTTDVLKDAIRTFCRPPVFVAKSAVSQSAECRDWAEGLLFRCCQPLFGLLQVTGHNRARQLEKCTRVLEDLAAVQDEAEKVDGLLLMAQKEVEPNCPIFQWFTMWLISYILKTQIGYLLMGFELDLYAEHEYCYIFWYLHEYLYRFLVTTLSQADSYMLECDKKLRKQKKDTRCTKPKKTTKGYHYKELLSTQIMQSVCGGFYKTVMALRMDGRLKFPNVEFDSEKIRFEHRFEAFQAVATPRVVTYEQYCEINDTSRYENLTPSGMYDAASKCFKQAKALLESAGELCPEQQALLKISKNNMIVVNLLQTGHRREAQILFERGHHMYFPLIKLS</sequence>
<evidence type="ECO:0000313" key="7">
    <source>
        <dbReference type="Proteomes" id="UP000694867"/>
    </source>
</evidence>
<protein>
    <recommendedName>
        <fullName evidence="4">Protein MAK10 homolog</fullName>
    </recommendedName>
</protein>
<comment type="similarity">
    <text evidence="2">Belongs to the MAK10 family.</text>
</comment>
<dbReference type="CTD" id="60560"/>
<dbReference type="Proteomes" id="UP000694867">
    <property type="component" value="Unplaced"/>
</dbReference>
<gene>
    <name evidence="8" type="primary">LOC100908517</name>
</gene>
<keyword evidence="7" id="KW-1185">Reference proteome</keyword>
<dbReference type="PANTHER" id="PTHR21373">
    <property type="entry name" value="GLUCOSE REPRESSIBLE PROTEIN MAK10"/>
    <property type="match status" value="1"/>
</dbReference>
<dbReference type="GeneID" id="100908517"/>
<dbReference type="Pfam" id="PF25789">
    <property type="entry name" value="TPR_NAA35"/>
    <property type="match status" value="1"/>
</dbReference>
<name>A0AAJ6QV54_9ACAR</name>
<evidence type="ECO:0000256" key="4">
    <source>
        <dbReference type="ARBA" id="ARBA00030494"/>
    </source>
</evidence>
<comment type="subcellular location">
    <subcellularLocation>
        <location evidence="1">Cytoplasm</location>
    </subcellularLocation>
</comment>
<dbReference type="Pfam" id="PF04112">
    <property type="entry name" value="Mak10"/>
    <property type="match status" value="1"/>
</dbReference>
<dbReference type="KEGG" id="goe:100908517"/>
<evidence type="ECO:0000256" key="3">
    <source>
        <dbReference type="ARBA" id="ARBA00022490"/>
    </source>
</evidence>
<dbReference type="InterPro" id="IPR007244">
    <property type="entry name" value="Naa35_N"/>
</dbReference>
<evidence type="ECO:0000313" key="8">
    <source>
        <dbReference type="RefSeq" id="XP_003744950.1"/>
    </source>
</evidence>
<evidence type="ECO:0000256" key="2">
    <source>
        <dbReference type="ARBA" id="ARBA00006289"/>
    </source>
</evidence>
<feature type="domain" description="NAA35-like N-terminal" evidence="5">
    <location>
        <begin position="36"/>
        <end position="132"/>
    </location>
</feature>
<evidence type="ECO:0000256" key="1">
    <source>
        <dbReference type="ARBA" id="ARBA00004496"/>
    </source>
</evidence>
<proteinExistence type="inferred from homology"/>
<dbReference type="RefSeq" id="XP_003744950.1">
    <property type="nucleotide sequence ID" value="XM_003744902.3"/>
</dbReference>
<evidence type="ECO:0000259" key="5">
    <source>
        <dbReference type="Pfam" id="PF04112"/>
    </source>
</evidence>
<dbReference type="PANTHER" id="PTHR21373:SF0">
    <property type="entry name" value="N-ALPHA-ACETYLTRANSFERASE 35, NATC AUXILIARY SUBUNIT"/>
    <property type="match status" value="1"/>
</dbReference>